<dbReference type="CDD" id="cd04187">
    <property type="entry name" value="DPM1_like_bac"/>
    <property type="match status" value="1"/>
</dbReference>
<sequence>MSSITVLSQHRERQSFFRQQTPFITVIIPMYNEQEVISRCHYRVSKALDELGKHCEIIYVDDGSTDSSWKKASHLRSAYHSVKSIRLSRNFGKEAAMSAGLKAATGEAAVLIDADLQDPPELIPEMVAQWQAGYDVVDMQRGSRQGEGWLKRFTAAAFYRLINRLSDIPIPENVGDFRLINRRVIDEINKLPERTRFMKGLFAWPGFKRITLQFDRDPRLAGETKWNYRKLMHLAFEGITSFSTRPLRIATGAGLITSFSAMLLAMIVLAKTLLWGDPVAGYPSMMIVVLLVGGVQLLSIGLMGEYVGRLFIEAKQRPLFVVMEEKQTVPSVVPEEVHV</sequence>
<keyword evidence="3" id="KW-0328">Glycosyltransferase</keyword>
<evidence type="ECO:0000256" key="2">
    <source>
        <dbReference type="ARBA" id="ARBA00022475"/>
    </source>
</evidence>
<feature type="transmembrane region" description="Helical" evidence="9">
    <location>
        <begin position="249"/>
        <end position="270"/>
    </location>
</feature>
<dbReference type="PANTHER" id="PTHR48090:SF1">
    <property type="entry name" value="PROPHAGE BACTOPRENOL GLUCOSYL TRANSFERASE HOMOLOG"/>
    <property type="match status" value="1"/>
</dbReference>
<evidence type="ECO:0000256" key="8">
    <source>
        <dbReference type="ARBA" id="ARBA00038152"/>
    </source>
</evidence>
<keyword evidence="6 9" id="KW-1133">Transmembrane helix</keyword>
<dbReference type="EMBL" id="JWLZ01000149">
    <property type="protein sequence ID" value="KHT63835.1"/>
    <property type="molecule type" value="Genomic_DNA"/>
</dbReference>
<keyword evidence="2" id="KW-1003">Cell membrane</keyword>
<dbReference type="FunFam" id="3.90.550.10:FF:000079">
    <property type="entry name" value="Probable glycosyl transferase"/>
    <property type="match status" value="1"/>
</dbReference>
<dbReference type="Gene3D" id="3.90.550.10">
    <property type="entry name" value="Spore Coat Polysaccharide Biosynthesis Protein SpsA, Chain A"/>
    <property type="match status" value="1"/>
</dbReference>
<feature type="domain" description="Glycosyltransferase 2-like" evidence="10">
    <location>
        <begin position="25"/>
        <end position="188"/>
    </location>
</feature>
<evidence type="ECO:0000313" key="11">
    <source>
        <dbReference type="EMBL" id="KHT63835.1"/>
    </source>
</evidence>
<keyword evidence="5 9" id="KW-0812">Transmembrane</keyword>
<evidence type="ECO:0000256" key="4">
    <source>
        <dbReference type="ARBA" id="ARBA00022679"/>
    </source>
</evidence>
<evidence type="ECO:0000256" key="6">
    <source>
        <dbReference type="ARBA" id="ARBA00022989"/>
    </source>
</evidence>
<evidence type="ECO:0000256" key="9">
    <source>
        <dbReference type="SAM" id="Phobius"/>
    </source>
</evidence>
<dbReference type="Pfam" id="PF00535">
    <property type="entry name" value="Glycos_transf_2"/>
    <property type="match status" value="1"/>
</dbReference>
<keyword evidence="4 11" id="KW-0808">Transferase</keyword>
<dbReference type="SUPFAM" id="SSF53448">
    <property type="entry name" value="Nucleotide-diphospho-sugar transferases"/>
    <property type="match status" value="1"/>
</dbReference>
<comment type="caution">
    <text evidence="11">The sequence shown here is derived from an EMBL/GenBank/DDBJ whole genome shotgun (WGS) entry which is preliminary data.</text>
</comment>
<dbReference type="InterPro" id="IPR050256">
    <property type="entry name" value="Glycosyltransferase_2"/>
</dbReference>
<feature type="transmembrane region" description="Helical" evidence="9">
    <location>
        <begin position="282"/>
        <end position="307"/>
    </location>
</feature>
<evidence type="ECO:0000313" key="12">
    <source>
        <dbReference type="Proteomes" id="UP000031278"/>
    </source>
</evidence>
<comment type="subcellular location">
    <subcellularLocation>
        <location evidence="1">Cell membrane</location>
        <topology evidence="1">Multi-pass membrane protein</topology>
    </subcellularLocation>
</comment>
<gene>
    <name evidence="11" type="ORF">RJ45_09510</name>
</gene>
<evidence type="ECO:0000259" key="10">
    <source>
        <dbReference type="Pfam" id="PF00535"/>
    </source>
</evidence>
<dbReference type="GO" id="GO:0005886">
    <property type="term" value="C:plasma membrane"/>
    <property type="evidence" value="ECO:0007669"/>
    <property type="project" value="UniProtKB-SubCell"/>
</dbReference>
<dbReference type="PANTHER" id="PTHR48090">
    <property type="entry name" value="UNDECAPRENYL-PHOSPHATE 4-DEOXY-4-FORMAMIDO-L-ARABINOSE TRANSFERASE-RELATED"/>
    <property type="match status" value="1"/>
</dbReference>
<dbReference type="InterPro" id="IPR029044">
    <property type="entry name" value="Nucleotide-diphossugar_trans"/>
</dbReference>
<accession>A0A0B9GGE7</accession>
<dbReference type="InterPro" id="IPR001173">
    <property type="entry name" value="Glyco_trans_2-like"/>
</dbReference>
<dbReference type="GO" id="GO:0016757">
    <property type="term" value="F:glycosyltransferase activity"/>
    <property type="evidence" value="ECO:0007669"/>
    <property type="project" value="UniProtKB-KW"/>
</dbReference>
<comment type="similarity">
    <text evidence="8">Belongs to the glycosyltransferase 2 family. GtrB subfamily.</text>
</comment>
<evidence type="ECO:0000256" key="5">
    <source>
        <dbReference type="ARBA" id="ARBA00022692"/>
    </source>
</evidence>
<name>A0A0B9GGE7_9GAMM</name>
<keyword evidence="7 9" id="KW-0472">Membrane</keyword>
<dbReference type="AlphaFoldDB" id="A0A0B9GGE7"/>
<protein>
    <submittedName>
        <fullName evidence="11">Glycosyl transferase family 2</fullName>
    </submittedName>
</protein>
<dbReference type="RefSeq" id="WP_039460914.1">
    <property type="nucleotide sequence ID" value="NZ_JWLZ01000149.1"/>
</dbReference>
<proteinExistence type="inferred from homology"/>
<evidence type="ECO:0000256" key="1">
    <source>
        <dbReference type="ARBA" id="ARBA00004651"/>
    </source>
</evidence>
<evidence type="ECO:0000256" key="3">
    <source>
        <dbReference type="ARBA" id="ARBA00022676"/>
    </source>
</evidence>
<dbReference type="Proteomes" id="UP000031278">
    <property type="component" value="Unassembled WGS sequence"/>
</dbReference>
<organism evidence="11 12">
    <name type="scientific">Photobacterium gaetbulicola</name>
    <dbReference type="NCBI Taxonomy" id="1295392"/>
    <lineage>
        <taxon>Bacteria</taxon>
        <taxon>Pseudomonadati</taxon>
        <taxon>Pseudomonadota</taxon>
        <taxon>Gammaproteobacteria</taxon>
        <taxon>Vibrionales</taxon>
        <taxon>Vibrionaceae</taxon>
        <taxon>Photobacterium</taxon>
    </lineage>
</organism>
<evidence type="ECO:0000256" key="7">
    <source>
        <dbReference type="ARBA" id="ARBA00023136"/>
    </source>
</evidence>
<reference evidence="11 12" key="1">
    <citation type="submission" date="2014-12" db="EMBL/GenBank/DDBJ databases">
        <title>Genome sequencing of Photobacterium gaetbulicola AD005a.</title>
        <authorList>
            <person name="Adrian T.G.S."/>
            <person name="Chan K.G."/>
        </authorList>
    </citation>
    <scope>NUCLEOTIDE SEQUENCE [LARGE SCALE GENOMIC DNA]</scope>
    <source>
        <strain evidence="11 12">AD005a</strain>
    </source>
</reference>